<evidence type="ECO:0000313" key="10">
    <source>
        <dbReference type="EMBL" id="KAB5543924.1"/>
    </source>
</evidence>
<keyword evidence="6 8" id="KW-1133">Transmembrane helix</keyword>
<feature type="domain" description="C2" evidence="9">
    <location>
        <begin position="17"/>
        <end position="137"/>
    </location>
</feature>
<dbReference type="InterPro" id="IPR000008">
    <property type="entry name" value="C2_dom"/>
</dbReference>
<evidence type="ECO:0000256" key="5">
    <source>
        <dbReference type="ARBA" id="ARBA00022837"/>
    </source>
</evidence>
<protein>
    <recommendedName>
        <fullName evidence="9">C2 domain-containing protein</fullName>
    </recommendedName>
</protein>
<dbReference type="SMART" id="SM00239">
    <property type="entry name" value="C2"/>
    <property type="match status" value="3"/>
</dbReference>
<evidence type="ECO:0000256" key="2">
    <source>
        <dbReference type="ARBA" id="ARBA00007923"/>
    </source>
</evidence>
<organism evidence="10 11">
    <name type="scientific">Salix brachista</name>
    <dbReference type="NCBI Taxonomy" id="2182728"/>
    <lineage>
        <taxon>Eukaryota</taxon>
        <taxon>Viridiplantae</taxon>
        <taxon>Streptophyta</taxon>
        <taxon>Embryophyta</taxon>
        <taxon>Tracheophyta</taxon>
        <taxon>Spermatophyta</taxon>
        <taxon>Magnoliopsida</taxon>
        <taxon>eudicotyledons</taxon>
        <taxon>Gunneridae</taxon>
        <taxon>Pentapetalae</taxon>
        <taxon>rosids</taxon>
        <taxon>fabids</taxon>
        <taxon>Malpighiales</taxon>
        <taxon>Salicaceae</taxon>
        <taxon>Saliceae</taxon>
        <taxon>Salix</taxon>
    </lineage>
</organism>
<sequence>MPPKQDFSLREIHPNIDGGKTLIPNMLTLVEPLYFVYVRVVRASHLPVNQATGTCAPYVEVKTGNYKATTKYIQGTLAPIWNQVFAFNKDRLQAETIEILVRDKASVANEIIGRIEAGVGDIPTRLQGDSSVAPQWYGLEDKNGVSGRSGNLMLAIWVGDQVDDAFSVAWHLDAASVSVDKVSNARPQVYYSPRLWYLKIKVSGAQDLVVSDPNRKPEVYVKAALGNKVLKTKVSKNKSVNPCWNEELMFVVAEPFEDALILSVEDDRGDNRVDYLGRCVRPVNKITQRLLPPLPIEEIINLERYGVGEEPMEKFSSKLLATVYLDGVYHVFDEPALFSTDLTAPSPKLKPGKVGDLELGILKAEGLVAMKSKNGLKTTDAYCVAKYGPKWTRTSTVVSSLEPKWMKQYQWDVFDPCTVIAIGVFDNNNLQAGEGWAADRLIGKVIRIRLSTLEFGRIYKYAYPLVALMPGGVQKMGELHFTLRFIYTKSSGDKIYQYTQPMLPKSTYTNPMSVYQIEGLRNQAVRHVAMRLARAEPPLRREVVESMLSGRGPVWSIRRGKANFQRVMECLKCFKTALIWLDDLRQWKNSTTTIVMFAAFSVFVYYSEIVIPSFFAFLFFKALRNYFKRPRDILCLDTSLSQVESVNALDWQEELDTFPSSAPFEDLRLRYDRLRAIGYRIEETVGDLATQLERFHAIFSWRDRRATLIFTLFCLVGWIVFYLVPFRLLFFLSGTYLMRSPRFRVTLPPIPQNVFRRHGINVHPDALISSVKFGLLLFLILQFTPFQAYMHFLILDRESVLQGNNCNLVKIIMFLLDPSSRRETKQKHAMLYQLETAAGFRTAVRSEFAPVKLLNKTKIKPRLCEKFIDMCSFKMNLGDQAATMSRYKCRKDSAGTSLGVELQQLEMNLGDQAATFSK</sequence>
<name>A0A5N5LM79_9ROSI</name>
<dbReference type="InterPro" id="IPR047258">
    <property type="entry name" value="C2C_MCTP_PRT_plant"/>
</dbReference>
<dbReference type="InterPro" id="IPR047259">
    <property type="entry name" value="QUIRKY-like"/>
</dbReference>
<dbReference type="GO" id="GO:0016020">
    <property type="term" value="C:membrane"/>
    <property type="evidence" value="ECO:0007669"/>
    <property type="project" value="UniProtKB-SubCell"/>
</dbReference>
<feature type="transmembrane region" description="Helical" evidence="8">
    <location>
        <begin position="773"/>
        <end position="795"/>
    </location>
</feature>
<reference evidence="11" key="1">
    <citation type="journal article" date="2019" name="Gigascience">
        <title>De novo genome assembly of the endangered Acer yangbiense, a plant species with extremely small populations endemic to Yunnan Province, China.</title>
        <authorList>
            <person name="Yang J."/>
            <person name="Wariss H.M."/>
            <person name="Tao L."/>
            <person name="Zhang R."/>
            <person name="Yun Q."/>
            <person name="Hollingsworth P."/>
            <person name="Dao Z."/>
            <person name="Luo G."/>
            <person name="Guo H."/>
            <person name="Ma Y."/>
            <person name="Sun W."/>
        </authorList>
    </citation>
    <scope>NUCLEOTIDE SEQUENCE [LARGE SCALE GENOMIC DNA]</scope>
    <source>
        <strain evidence="11">cv. br00</strain>
    </source>
</reference>
<dbReference type="CDD" id="cd08379">
    <property type="entry name" value="C2D_MCTP_PRT_plant"/>
    <property type="match status" value="1"/>
</dbReference>
<dbReference type="CDD" id="cd08378">
    <property type="entry name" value="C2B_MCTP_PRT_plant"/>
    <property type="match status" value="1"/>
</dbReference>
<evidence type="ECO:0000256" key="1">
    <source>
        <dbReference type="ARBA" id="ARBA00004141"/>
    </source>
</evidence>
<accession>A0A5N5LM79</accession>
<proteinExistence type="inferred from homology"/>
<dbReference type="CDD" id="cd04019">
    <property type="entry name" value="C2C_MCTP_PRT_plant"/>
    <property type="match status" value="1"/>
</dbReference>
<feature type="domain" description="C2" evidence="9">
    <location>
        <begin position="338"/>
        <end position="463"/>
    </location>
</feature>
<dbReference type="InterPro" id="IPR035892">
    <property type="entry name" value="C2_domain_sf"/>
</dbReference>
<dbReference type="AlphaFoldDB" id="A0A5N5LM79"/>
<keyword evidence="11" id="KW-1185">Reference proteome</keyword>
<dbReference type="InterPro" id="IPR047255">
    <property type="entry name" value="C2D_MCTP_PRT_plant"/>
</dbReference>
<gene>
    <name evidence="10" type="ORF">DKX38_012036</name>
</gene>
<dbReference type="InterPro" id="IPR047257">
    <property type="entry name" value="C2B_MCTP_PRT_plant"/>
</dbReference>
<dbReference type="InterPro" id="IPR013583">
    <property type="entry name" value="MCTP_C"/>
</dbReference>
<dbReference type="Pfam" id="PF00168">
    <property type="entry name" value="C2"/>
    <property type="match status" value="3"/>
</dbReference>
<comment type="caution">
    <text evidence="10">The sequence shown here is derived from an EMBL/GenBank/DDBJ whole genome shotgun (WGS) entry which is preliminary data.</text>
</comment>
<keyword evidence="5" id="KW-0106">Calcium</keyword>
<keyword evidence="4" id="KW-0677">Repeat</keyword>
<dbReference type="Pfam" id="PF08372">
    <property type="entry name" value="PRT_C"/>
    <property type="match status" value="1"/>
</dbReference>
<evidence type="ECO:0000256" key="4">
    <source>
        <dbReference type="ARBA" id="ARBA00022737"/>
    </source>
</evidence>
<dbReference type="Proteomes" id="UP000326939">
    <property type="component" value="Chromosome 8"/>
</dbReference>
<dbReference type="SUPFAM" id="SSF49562">
    <property type="entry name" value="C2 domain (Calcium/lipid-binding domain, CaLB)"/>
    <property type="match status" value="3"/>
</dbReference>
<feature type="domain" description="C2" evidence="9">
    <location>
        <begin position="181"/>
        <end position="296"/>
    </location>
</feature>
<evidence type="ECO:0000256" key="6">
    <source>
        <dbReference type="ARBA" id="ARBA00022989"/>
    </source>
</evidence>
<feature type="transmembrane region" description="Helical" evidence="8">
    <location>
        <begin position="594"/>
        <end position="620"/>
    </location>
</feature>
<evidence type="ECO:0000313" key="11">
    <source>
        <dbReference type="Proteomes" id="UP000326939"/>
    </source>
</evidence>
<dbReference type="PROSITE" id="PS50004">
    <property type="entry name" value="C2"/>
    <property type="match status" value="3"/>
</dbReference>
<keyword evidence="3 8" id="KW-0812">Transmembrane</keyword>
<evidence type="ECO:0000259" key="9">
    <source>
        <dbReference type="PROSITE" id="PS50004"/>
    </source>
</evidence>
<dbReference type="Gene3D" id="2.60.40.150">
    <property type="entry name" value="C2 domain"/>
    <property type="match status" value="3"/>
</dbReference>
<feature type="transmembrane region" description="Helical" evidence="8">
    <location>
        <begin position="708"/>
        <end position="732"/>
    </location>
</feature>
<evidence type="ECO:0000256" key="3">
    <source>
        <dbReference type="ARBA" id="ARBA00022692"/>
    </source>
</evidence>
<comment type="subcellular location">
    <subcellularLocation>
        <location evidence="1">Membrane</location>
        <topology evidence="1">Multi-pass membrane protein</topology>
    </subcellularLocation>
</comment>
<keyword evidence="7 8" id="KW-0472">Membrane</keyword>
<comment type="similarity">
    <text evidence="2">Belongs to the MCTP family.</text>
</comment>
<evidence type="ECO:0000256" key="8">
    <source>
        <dbReference type="SAM" id="Phobius"/>
    </source>
</evidence>
<dbReference type="PANTHER" id="PTHR31425">
    <property type="entry name" value="PHOSPHORIBOSYLANTHRANILATE TRANSFERASE ISOFORM 1"/>
    <property type="match status" value="1"/>
</dbReference>
<dbReference type="EMBL" id="VDCV01000008">
    <property type="protein sequence ID" value="KAB5543924.1"/>
    <property type="molecule type" value="Genomic_DNA"/>
</dbReference>
<dbReference type="PANTHER" id="PTHR31425:SF23">
    <property type="entry name" value="C2 DOMAIN-CONTAINING PROTEIN"/>
    <property type="match status" value="1"/>
</dbReference>
<evidence type="ECO:0000256" key="7">
    <source>
        <dbReference type="ARBA" id="ARBA00023136"/>
    </source>
</evidence>